<evidence type="ECO:0000259" key="1">
    <source>
        <dbReference type="Pfam" id="PF13302"/>
    </source>
</evidence>
<protein>
    <recommendedName>
        <fullName evidence="1">N-acetyltransferase domain-containing protein</fullName>
    </recommendedName>
</protein>
<dbReference type="AlphaFoldDB" id="A0A0M3UGC5"/>
<gene>
    <name evidence="2" type="ORF">AOC05_09695</name>
</gene>
<dbReference type="GO" id="GO:0016747">
    <property type="term" value="F:acyltransferase activity, transferring groups other than amino-acyl groups"/>
    <property type="evidence" value="ECO:0007669"/>
    <property type="project" value="InterPro"/>
</dbReference>
<dbReference type="Pfam" id="PF13302">
    <property type="entry name" value="Acetyltransf_3"/>
    <property type="match status" value="1"/>
</dbReference>
<name>A0A0M3UGC5_9MICC</name>
<accession>A0A0M3UGC5</accession>
<reference evidence="3" key="1">
    <citation type="submission" date="2015-09" db="EMBL/GenBank/DDBJ databases">
        <title>Complete genome of Arthrobacter alpinus strain R3.8.</title>
        <authorList>
            <person name="See-Too W.S."/>
            <person name="Chan K.G."/>
        </authorList>
    </citation>
    <scope>NUCLEOTIDE SEQUENCE [LARGE SCALE GENOMIC DNA]</scope>
    <source>
        <strain evidence="3">R3.8</strain>
    </source>
</reference>
<dbReference type="InterPro" id="IPR000182">
    <property type="entry name" value="GNAT_dom"/>
</dbReference>
<organism evidence="2 3">
    <name type="scientific">Arthrobacter alpinus</name>
    <dbReference type="NCBI Taxonomy" id="656366"/>
    <lineage>
        <taxon>Bacteria</taxon>
        <taxon>Bacillati</taxon>
        <taxon>Actinomycetota</taxon>
        <taxon>Actinomycetes</taxon>
        <taxon>Micrococcales</taxon>
        <taxon>Micrococcaceae</taxon>
        <taxon>Arthrobacter</taxon>
    </lineage>
</organism>
<dbReference type="Gene3D" id="3.40.630.30">
    <property type="match status" value="1"/>
</dbReference>
<feature type="domain" description="N-acetyltransferase" evidence="1">
    <location>
        <begin position="30"/>
        <end position="75"/>
    </location>
</feature>
<dbReference type="Proteomes" id="UP000062833">
    <property type="component" value="Chromosome"/>
</dbReference>
<dbReference type="KEGG" id="aaq:AOC05_09695"/>
<dbReference type="SUPFAM" id="SSF55729">
    <property type="entry name" value="Acyl-CoA N-acyltransferases (Nat)"/>
    <property type="match status" value="1"/>
</dbReference>
<dbReference type="InterPro" id="IPR016181">
    <property type="entry name" value="Acyl_CoA_acyltransferase"/>
</dbReference>
<keyword evidence="3" id="KW-1185">Reference proteome</keyword>
<evidence type="ECO:0000313" key="2">
    <source>
        <dbReference type="EMBL" id="ALE92519.1"/>
    </source>
</evidence>
<proteinExistence type="predicted"/>
<evidence type="ECO:0000313" key="3">
    <source>
        <dbReference type="Proteomes" id="UP000062833"/>
    </source>
</evidence>
<sequence length="90" mass="9802">MLKTQRMVLCEFTEAAPTTNSYLRSKPGRPAGEPERGYRLCKTAWGRGLATEGSHALIDRAFLNPAASRVMTETMAARMVAGHVGPEPQV</sequence>
<dbReference type="PATRIC" id="fig|656366.3.peg.2098"/>
<dbReference type="EMBL" id="CP012677">
    <property type="protein sequence ID" value="ALE92519.1"/>
    <property type="molecule type" value="Genomic_DNA"/>
</dbReference>